<dbReference type="Pfam" id="PF04266">
    <property type="entry name" value="ASCH"/>
    <property type="match status" value="1"/>
</dbReference>
<dbReference type="EMBL" id="QKRB01000059">
    <property type="protein sequence ID" value="PZD93128.1"/>
    <property type="molecule type" value="Genomic_DNA"/>
</dbReference>
<dbReference type="RefSeq" id="WP_111149627.1">
    <property type="nucleotide sequence ID" value="NZ_QKRB01000059.1"/>
</dbReference>
<dbReference type="SUPFAM" id="SSF88697">
    <property type="entry name" value="PUA domain-like"/>
    <property type="match status" value="1"/>
</dbReference>
<evidence type="ECO:0000259" key="1">
    <source>
        <dbReference type="SMART" id="SM01022"/>
    </source>
</evidence>
<dbReference type="Gene3D" id="2.30.130.30">
    <property type="entry name" value="Hypothetical protein"/>
    <property type="match status" value="1"/>
</dbReference>
<dbReference type="OrthoDB" id="9790388at2"/>
<dbReference type="AlphaFoldDB" id="A0A2W1KZN1"/>
<dbReference type="InterPro" id="IPR016645">
    <property type="entry name" value="UCP016134"/>
</dbReference>
<comment type="caution">
    <text evidence="2">The sequence shown here is derived from an EMBL/GenBank/DDBJ whole genome shotgun (WGS) entry which is preliminary data.</text>
</comment>
<organism evidence="2 3">
    <name type="scientific">Paenibacillus sambharensis</name>
    <dbReference type="NCBI Taxonomy" id="1803190"/>
    <lineage>
        <taxon>Bacteria</taxon>
        <taxon>Bacillati</taxon>
        <taxon>Bacillota</taxon>
        <taxon>Bacilli</taxon>
        <taxon>Bacillales</taxon>
        <taxon>Paenibacillaceae</taxon>
        <taxon>Paenibacillus</taxon>
    </lineage>
</organism>
<dbReference type="SMART" id="SM01022">
    <property type="entry name" value="ASCH"/>
    <property type="match status" value="1"/>
</dbReference>
<dbReference type="PIRSF" id="PIRSF016134">
    <property type="entry name" value="UCP016134"/>
    <property type="match status" value="1"/>
</dbReference>
<name>A0A2W1KZN1_9BACL</name>
<proteinExistence type="predicted"/>
<evidence type="ECO:0000313" key="3">
    <source>
        <dbReference type="Proteomes" id="UP000249522"/>
    </source>
</evidence>
<keyword evidence="3" id="KW-1185">Reference proteome</keyword>
<accession>A0A2W1KZN1</accession>
<evidence type="ECO:0000313" key="2">
    <source>
        <dbReference type="EMBL" id="PZD93128.1"/>
    </source>
</evidence>
<feature type="domain" description="ASCH" evidence="1">
    <location>
        <begin position="5"/>
        <end position="114"/>
    </location>
</feature>
<gene>
    <name evidence="2" type="ORF">DNH61_24665</name>
</gene>
<dbReference type="InterPro" id="IPR015947">
    <property type="entry name" value="PUA-like_sf"/>
</dbReference>
<sequence length="114" mass="13630">MKHEMTLYPEYFNSLVSGHKRIEVRLYDEKRRRININDSIIFYQLPGKSKSVEAVVKELLIYKTFEELYRAHPFKEFGCEGWSMDEMITGTYEIYSPEQEKKWGALGIRIEIKN</sequence>
<dbReference type="CDD" id="cd06555">
    <property type="entry name" value="ASCH_PF0470_like"/>
    <property type="match status" value="1"/>
</dbReference>
<dbReference type="InterPro" id="IPR007374">
    <property type="entry name" value="ASCH_domain"/>
</dbReference>
<dbReference type="Proteomes" id="UP000249522">
    <property type="component" value="Unassembled WGS sequence"/>
</dbReference>
<protein>
    <recommendedName>
        <fullName evidence="1">ASCH domain-containing protein</fullName>
    </recommendedName>
</protein>
<reference evidence="2 3" key="1">
    <citation type="submission" date="2018-06" db="EMBL/GenBank/DDBJ databases">
        <title>Paenibacillus imtechensis sp. nov.</title>
        <authorList>
            <person name="Pinnaka A.K."/>
            <person name="Singh H."/>
            <person name="Kaur M."/>
        </authorList>
    </citation>
    <scope>NUCLEOTIDE SEQUENCE [LARGE SCALE GENOMIC DNA]</scope>
    <source>
        <strain evidence="2 3">SMB1</strain>
    </source>
</reference>